<proteinExistence type="predicted"/>
<evidence type="ECO:0000313" key="2">
    <source>
        <dbReference type="Proteomes" id="UP000827872"/>
    </source>
</evidence>
<protein>
    <submittedName>
        <fullName evidence="1">Uncharacterized protein</fullName>
    </submittedName>
</protein>
<reference evidence="1" key="1">
    <citation type="submission" date="2021-08" db="EMBL/GenBank/DDBJ databases">
        <title>The first chromosome-level gecko genome reveals the dynamic sex chromosomes of Neotropical dwarf geckos (Sphaerodactylidae: Sphaerodactylus).</title>
        <authorList>
            <person name="Pinto B.J."/>
            <person name="Keating S.E."/>
            <person name="Gamble T."/>
        </authorList>
    </citation>
    <scope>NUCLEOTIDE SEQUENCE</scope>
    <source>
        <strain evidence="1">TG3544</strain>
    </source>
</reference>
<sequence length="376" mass="40301">MVQLMVTPEISLADSPVWIRAVGLTPSQPVTLHSSLIDEKNVKFEARAFYWANEAGEIDVKKASAVGGDYTGVCPMGLFWSLKPEKMFHRLIKRDVIGSPFHVQINLFGSFVMMPSEKDTPLATCTIERWFVTPGVEQIKIKDGQVRGSLFMPPGPGPFPGVIDMFGGGGGLIKFRASLLASKGFAVLALAYMAYEDLPQTLAEVNLEYFEEAAKLLLKHPKAFQATISPGNGRSLQAAPTAAASTVTVAGGKVVAGIPRLFPHCSELGKEVPRGPGRLEAQDLGVIGVSKGSEIALAMASFLVQIVAAVCINGTTTVNDRPLRFRDIYIPGVCYYPEKFLINSMGALGPAMKSLEILDEAHQAACHPFGKGPTGP</sequence>
<dbReference type="EMBL" id="CM037615">
    <property type="protein sequence ID" value="KAH8013711.1"/>
    <property type="molecule type" value="Genomic_DNA"/>
</dbReference>
<dbReference type="Proteomes" id="UP000827872">
    <property type="component" value="Linkage Group LG02"/>
</dbReference>
<accession>A0ACB8G284</accession>
<evidence type="ECO:0000313" key="1">
    <source>
        <dbReference type="EMBL" id="KAH8013711.1"/>
    </source>
</evidence>
<organism evidence="1 2">
    <name type="scientific">Sphaerodactylus townsendi</name>
    <dbReference type="NCBI Taxonomy" id="933632"/>
    <lineage>
        <taxon>Eukaryota</taxon>
        <taxon>Metazoa</taxon>
        <taxon>Chordata</taxon>
        <taxon>Craniata</taxon>
        <taxon>Vertebrata</taxon>
        <taxon>Euteleostomi</taxon>
        <taxon>Lepidosauria</taxon>
        <taxon>Squamata</taxon>
        <taxon>Bifurcata</taxon>
        <taxon>Gekkota</taxon>
        <taxon>Sphaerodactylidae</taxon>
        <taxon>Sphaerodactylus</taxon>
    </lineage>
</organism>
<comment type="caution">
    <text evidence="1">The sequence shown here is derived from an EMBL/GenBank/DDBJ whole genome shotgun (WGS) entry which is preliminary data.</text>
</comment>
<gene>
    <name evidence="1" type="ORF">K3G42_021497</name>
</gene>
<name>A0ACB8G284_9SAUR</name>
<keyword evidence="2" id="KW-1185">Reference proteome</keyword>